<dbReference type="CDD" id="cd00315">
    <property type="entry name" value="Cyt_C5_DNA_methylase"/>
    <property type="match status" value="1"/>
</dbReference>
<dbReference type="PROSITE" id="PS51679">
    <property type="entry name" value="SAM_MT_C5"/>
    <property type="match status" value="1"/>
</dbReference>
<dbReference type="Pfam" id="PF00145">
    <property type="entry name" value="DNA_methylase"/>
    <property type="match status" value="1"/>
</dbReference>
<dbReference type="PROSITE" id="PS00094">
    <property type="entry name" value="C5_MTASE_1"/>
    <property type="match status" value="1"/>
</dbReference>
<dbReference type="SUPFAM" id="SSF53335">
    <property type="entry name" value="S-adenosyl-L-methionine-dependent methyltransferases"/>
    <property type="match status" value="1"/>
</dbReference>
<keyword evidence="2 4" id="KW-0808">Transferase</keyword>
<sequence length="337" mass="38164">MNYPGPQTITPKTLRHAKIAESGGQALRFADLFCGIGGFHLAATSLGMECVYACDIDDNARRAYEHNFGFQPDGDITKIKPSNIPDHDILFAGFPCQPFSIIGNRKGFSDIRGTLFFEIVKILEAKKPQMVLLENVKQLVGHDKGRTLKRIIEALDDLGYSPEWKVLNALNFGLPQKRERVLIAGSLSDGFKMQWPETKVEMKPLVKILERKPDDKHYVSERIKQKRREAHKSQHKPAIWHENKSGNISSYPYSCALRAGASYNYLLVDGKRRLTPREMLRLQGFPDSFEIVCPDTQTRKQAGNSVPAPMITATLEKMVDEQLRQNKTKTLRQRNVA</sequence>
<keyword evidence="1 4" id="KW-0489">Methyltransferase</keyword>
<protein>
    <submittedName>
        <fullName evidence="4">DNA-cytosine methyltransferase</fullName>
        <ecNumber evidence="4">2.1.1.37</ecNumber>
    </submittedName>
</protein>
<evidence type="ECO:0000256" key="3">
    <source>
        <dbReference type="ARBA" id="ARBA00022691"/>
    </source>
</evidence>
<dbReference type="AlphaFoldDB" id="A0A3B1CQ06"/>
<dbReference type="InterPro" id="IPR018117">
    <property type="entry name" value="C5_DNA_meth_AS"/>
</dbReference>
<dbReference type="GO" id="GO:0032259">
    <property type="term" value="P:methylation"/>
    <property type="evidence" value="ECO:0007669"/>
    <property type="project" value="UniProtKB-KW"/>
</dbReference>
<dbReference type="EC" id="2.1.1.37" evidence="4"/>
<dbReference type="PANTHER" id="PTHR46098:SF1">
    <property type="entry name" value="TRNA (CYTOSINE(38)-C(5))-METHYLTRANSFERASE"/>
    <property type="match status" value="1"/>
</dbReference>
<accession>A0A3B1CQ06</accession>
<dbReference type="InterPro" id="IPR050750">
    <property type="entry name" value="C5-MTase"/>
</dbReference>
<dbReference type="InterPro" id="IPR001525">
    <property type="entry name" value="C5_MeTfrase"/>
</dbReference>
<organism evidence="4">
    <name type="scientific">hydrothermal vent metagenome</name>
    <dbReference type="NCBI Taxonomy" id="652676"/>
    <lineage>
        <taxon>unclassified sequences</taxon>
        <taxon>metagenomes</taxon>
        <taxon>ecological metagenomes</taxon>
    </lineage>
</organism>
<dbReference type="PANTHER" id="PTHR46098">
    <property type="entry name" value="TRNA (CYTOSINE(38)-C(5))-METHYLTRANSFERASE"/>
    <property type="match status" value="1"/>
</dbReference>
<evidence type="ECO:0000256" key="1">
    <source>
        <dbReference type="ARBA" id="ARBA00022603"/>
    </source>
</evidence>
<dbReference type="EMBL" id="UOGA01000277">
    <property type="protein sequence ID" value="VAX24760.1"/>
    <property type="molecule type" value="Genomic_DNA"/>
</dbReference>
<name>A0A3B1CQ06_9ZZZZ</name>
<gene>
    <name evidence="4" type="ORF">MNBD_NITROSPINAE04-1830</name>
</gene>
<dbReference type="PRINTS" id="PR00105">
    <property type="entry name" value="C5METTRFRASE"/>
</dbReference>
<dbReference type="InterPro" id="IPR029063">
    <property type="entry name" value="SAM-dependent_MTases_sf"/>
</dbReference>
<proteinExistence type="predicted"/>
<keyword evidence="3" id="KW-0949">S-adenosyl-L-methionine</keyword>
<evidence type="ECO:0000256" key="2">
    <source>
        <dbReference type="ARBA" id="ARBA00022679"/>
    </source>
</evidence>
<evidence type="ECO:0000313" key="4">
    <source>
        <dbReference type="EMBL" id="VAX24760.1"/>
    </source>
</evidence>
<dbReference type="GO" id="GO:0003886">
    <property type="term" value="F:DNA (cytosine-5-)-methyltransferase activity"/>
    <property type="evidence" value="ECO:0007669"/>
    <property type="project" value="UniProtKB-EC"/>
</dbReference>
<reference evidence="4" key="1">
    <citation type="submission" date="2018-06" db="EMBL/GenBank/DDBJ databases">
        <authorList>
            <person name="Zhirakovskaya E."/>
        </authorList>
    </citation>
    <scope>NUCLEOTIDE SEQUENCE</scope>
</reference>
<dbReference type="Gene3D" id="3.90.120.10">
    <property type="entry name" value="DNA Methylase, subunit A, domain 2"/>
    <property type="match status" value="1"/>
</dbReference>
<dbReference type="NCBIfam" id="TIGR00675">
    <property type="entry name" value="dcm"/>
    <property type="match status" value="1"/>
</dbReference>
<dbReference type="Gene3D" id="3.40.50.150">
    <property type="entry name" value="Vaccinia Virus protein VP39"/>
    <property type="match status" value="1"/>
</dbReference>